<accession>A0ACC0K0K7</accession>
<dbReference type="EMBL" id="CM046131">
    <property type="protein sequence ID" value="KAI8429964.1"/>
    <property type="molecule type" value="Genomic_DNA"/>
</dbReference>
<comment type="caution">
    <text evidence="1">The sequence shown here is derived from an EMBL/GenBank/DDBJ whole genome shotgun (WGS) entry which is preliminary data.</text>
</comment>
<sequence length="70" mass="7251">MSVAVGLDSGRWRSEIASRTVAAATTLASAKRQGGRSGTTTSWLGEAPCGGAMIARREQATDLRLESTAL</sequence>
<dbReference type="Proteomes" id="UP001064048">
    <property type="component" value="Chromosome Z"/>
</dbReference>
<protein>
    <submittedName>
        <fullName evidence="1">Uncharacterized protein</fullName>
    </submittedName>
</protein>
<gene>
    <name evidence="1" type="ORF">MSG28_000424</name>
</gene>
<name>A0ACC0K0K7_CHOFU</name>
<evidence type="ECO:0000313" key="2">
    <source>
        <dbReference type="Proteomes" id="UP001064048"/>
    </source>
</evidence>
<keyword evidence="2" id="KW-1185">Reference proteome</keyword>
<evidence type="ECO:0000313" key="1">
    <source>
        <dbReference type="EMBL" id="KAI8429964.1"/>
    </source>
</evidence>
<proteinExistence type="predicted"/>
<reference evidence="1 2" key="1">
    <citation type="journal article" date="2022" name="Genome Biol. Evol.">
        <title>The Spruce Budworm Genome: Reconstructing the Evolutionary History of Antifreeze Proteins.</title>
        <authorList>
            <person name="Beliveau C."/>
            <person name="Gagne P."/>
            <person name="Picq S."/>
            <person name="Vernygora O."/>
            <person name="Keeling C.I."/>
            <person name="Pinkney K."/>
            <person name="Doucet D."/>
            <person name="Wen F."/>
            <person name="Johnston J.S."/>
            <person name="Maaroufi H."/>
            <person name="Boyle B."/>
            <person name="Laroche J."/>
            <person name="Dewar K."/>
            <person name="Juretic N."/>
            <person name="Blackburn G."/>
            <person name="Nisole A."/>
            <person name="Brunet B."/>
            <person name="Brandao M."/>
            <person name="Lumley L."/>
            <person name="Duan J."/>
            <person name="Quan G."/>
            <person name="Lucarotti C.J."/>
            <person name="Roe A.D."/>
            <person name="Sperling F.A.H."/>
            <person name="Levesque R.C."/>
            <person name="Cusson M."/>
        </authorList>
    </citation>
    <scope>NUCLEOTIDE SEQUENCE [LARGE SCALE GENOMIC DNA]</scope>
    <source>
        <strain evidence="1">Glfc:IPQL:Cfum</strain>
    </source>
</reference>
<organism evidence="1 2">
    <name type="scientific">Choristoneura fumiferana</name>
    <name type="common">Spruce budworm moth</name>
    <name type="synonym">Archips fumiferana</name>
    <dbReference type="NCBI Taxonomy" id="7141"/>
    <lineage>
        <taxon>Eukaryota</taxon>
        <taxon>Metazoa</taxon>
        <taxon>Ecdysozoa</taxon>
        <taxon>Arthropoda</taxon>
        <taxon>Hexapoda</taxon>
        <taxon>Insecta</taxon>
        <taxon>Pterygota</taxon>
        <taxon>Neoptera</taxon>
        <taxon>Endopterygota</taxon>
        <taxon>Lepidoptera</taxon>
        <taxon>Glossata</taxon>
        <taxon>Ditrysia</taxon>
        <taxon>Tortricoidea</taxon>
        <taxon>Tortricidae</taxon>
        <taxon>Tortricinae</taxon>
        <taxon>Choristoneura</taxon>
    </lineage>
</organism>